<dbReference type="AlphaFoldDB" id="A0A9P6XL06"/>
<accession>A0A9P6XL06</accession>
<reference evidence="2" key="1">
    <citation type="journal article" date="2020" name="Microb. Genom.">
        <title>Genetic diversity of clinical and environmental Mucorales isolates obtained from an investigation of mucormycosis cases among solid organ transplant recipients.</title>
        <authorList>
            <person name="Nguyen M.H."/>
            <person name="Kaul D."/>
            <person name="Muto C."/>
            <person name="Cheng S.J."/>
            <person name="Richter R.A."/>
            <person name="Bruno V.M."/>
            <person name="Liu G."/>
            <person name="Beyhan S."/>
            <person name="Sundermann A.J."/>
            <person name="Mounaud S."/>
            <person name="Pasculle A.W."/>
            <person name="Nierman W.C."/>
            <person name="Driscoll E."/>
            <person name="Cumbie R."/>
            <person name="Clancy C.J."/>
            <person name="Dupont C.L."/>
        </authorList>
    </citation>
    <scope>NUCLEOTIDE SEQUENCE</scope>
    <source>
        <strain evidence="2">GL16</strain>
    </source>
</reference>
<feature type="region of interest" description="Disordered" evidence="1">
    <location>
        <begin position="1"/>
        <end position="82"/>
    </location>
</feature>
<gene>
    <name evidence="2" type="ORF">G6F51_014724</name>
</gene>
<evidence type="ECO:0000313" key="3">
    <source>
        <dbReference type="Proteomes" id="UP000717996"/>
    </source>
</evidence>
<sequence length="102" mass="10715">MGLGSGGRPRIAAAAPFSASVRDGRPRFMTSVPPARPSPRTSLRRGRRASTPHSPASSTTALVKLPSAPHAPPMSSLMSRQPFEIPGITASVRLATSSRWEA</sequence>
<evidence type="ECO:0000313" key="2">
    <source>
        <dbReference type="EMBL" id="KAG1520643.1"/>
    </source>
</evidence>
<protein>
    <submittedName>
        <fullName evidence="2">Uncharacterized protein</fullName>
    </submittedName>
</protein>
<dbReference type="EMBL" id="JAANIT010015759">
    <property type="protein sequence ID" value="KAG1520643.1"/>
    <property type="molecule type" value="Genomic_DNA"/>
</dbReference>
<proteinExistence type="predicted"/>
<dbReference type="Proteomes" id="UP000717996">
    <property type="component" value="Unassembled WGS sequence"/>
</dbReference>
<evidence type="ECO:0000256" key="1">
    <source>
        <dbReference type="SAM" id="MobiDB-lite"/>
    </source>
</evidence>
<organism evidence="2 3">
    <name type="scientific">Rhizopus oryzae</name>
    <name type="common">Mucormycosis agent</name>
    <name type="synonym">Rhizopus arrhizus var. delemar</name>
    <dbReference type="NCBI Taxonomy" id="64495"/>
    <lineage>
        <taxon>Eukaryota</taxon>
        <taxon>Fungi</taxon>
        <taxon>Fungi incertae sedis</taxon>
        <taxon>Mucoromycota</taxon>
        <taxon>Mucoromycotina</taxon>
        <taxon>Mucoromycetes</taxon>
        <taxon>Mucorales</taxon>
        <taxon>Mucorineae</taxon>
        <taxon>Rhizopodaceae</taxon>
        <taxon>Rhizopus</taxon>
    </lineage>
</organism>
<feature type="compositionally biased region" description="Low complexity" evidence="1">
    <location>
        <begin position="51"/>
        <end position="61"/>
    </location>
</feature>
<comment type="caution">
    <text evidence="2">The sequence shown here is derived from an EMBL/GenBank/DDBJ whole genome shotgun (WGS) entry which is preliminary data.</text>
</comment>
<name>A0A9P6XL06_RHIOR</name>